<dbReference type="EMBL" id="FMMM01000052">
    <property type="protein sequence ID" value="SCQ21383.1"/>
    <property type="molecule type" value="Genomic_DNA"/>
</dbReference>
<dbReference type="PANTHER" id="PTHR39206">
    <property type="entry name" value="SLL8004 PROTEIN"/>
    <property type="match status" value="1"/>
</dbReference>
<evidence type="ECO:0000313" key="2">
    <source>
        <dbReference type="EMBL" id="SCQ21383.1"/>
    </source>
</evidence>
<dbReference type="RefSeq" id="WP_014224928.1">
    <property type="nucleotide sequence ID" value="NZ_CAJPTF010000039.1"/>
</dbReference>
<organism evidence="2 3">
    <name type="scientific">Tannerella forsythia</name>
    <name type="common">Bacteroides forsythus</name>
    <dbReference type="NCBI Taxonomy" id="28112"/>
    <lineage>
        <taxon>Bacteria</taxon>
        <taxon>Pseudomonadati</taxon>
        <taxon>Bacteroidota</taxon>
        <taxon>Bacteroidia</taxon>
        <taxon>Bacteroidales</taxon>
        <taxon>Tannerellaceae</taxon>
        <taxon>Tannerella</taxon>
    </lineage>
</organism>
<dbReference type="PANTHER" id="PTHR39206:SF1">
    <property type="entry name" value="SLL8004 PROTEIN"/>
    <property type="match status" value="1"/>
</dbReference>
<dbReference type="EMBL" id="NSLJ01000036">
    <property type="protein sequence ID" value="PDP42814.1"/>
    <property type="molecule type" value="Genomic_DNA"/>
</dbReference>
<protein>
    <submittedName>
        <fullName evidence="2">Zeta toxin</fullName>
    </submittedName>
</protein>
<evidence type="ECO:0000313" key="1">
    <source>
        <dbReference type="EMBL" id="PDP42814.1"/>
    </source>
</evidence>
<gene>
    <name evidence="1" type="ORF">CLI86_11350</name>
    <name evidence="2" type="ORF">TFUB20_01348</name>
</gene>
<reference evidence="1 4" key="2">
    <citation type="submission" date="2017-09" db="EMBL/GenBank/DDBJ databases">
        <title>Phase variable restriction modification systems are present in the genome sequences of periodontal pathogens Prevotella intermedia, Tannerella forsythia and Porphyromonas gingivalis.</title>
        <authorList>
            <person name="Haigh R.D."/>
            <person name="Crawford L."/>
            <person name="Ralph J."/>
            <person name="Wanford J."/>
            <person name="Vartoukian S.R."/>
            <person name="Hijazib K."/>
            <person name="Wade W."/>
            <person name="Oggioni M.R."/>
        </authorList>
    </citation>
    <scope>NUCLEOTIDE SEQUENCE [LARGE SCALE GENOMIC DNA]</scope>
    <source>
        <strain evidence="1 4">WW11663</strain>
    </source>
</reference>
<dbReference type="OMA" id="YIIAGCN"/>
<evidence type="ECO:0000313" key="3">
    <source>
        <dbReference type="Proteomes" id="UP000182057"/>
    </source>
</evidence>
<dbReference type="Proteomes" id="UP000219259">
    <property type="component" value="Unassembled WGS sequence"/>
</dbReference>
<dbReference type="Proteomes" id="UP000182057">
    <property type="component" value="Unassembled WGS sequence"/>
</dbReference>
<dbReference type="SUPFAM" id="SSF52540">
    <property type="entry name" value="P-loop containing nucleoside triphosphate hydrolases"/>
    <property type="match status" value="1"/>
</dbReference>
<dbReference type="Gene3D" id="3.40.50.300">
    <property type="entry name" value="P-loop containing nucleotide triphosphate hydrolases"/>
    <property type="match status" value="1"/>
</dbReference>
<dbReference type="Pfam" id="PF13671">
    <property type="entry name" value="AAA_33"/>
    <property type="match status" value="1"/>
</dbReference>
<accession>A0A1D3UMU2</accession>
<evidence type="ECO:0000313" key="4">
    <source>
        <dbReference type="Proteomes" id="UP000219259"/>
    </source>
</evidence>
<sequence length="191" mass="21623">MPYLYIISGCNGAGKTTASYTILPEMLGCKEFVNSDEIAKGLSPFNADSIAVAVEASRIMYKRIRELISANKTFALETTLASRSIARLLQNAQEKGYYVTLLYFWLNTPDLAVERVRNRVMAGGHNVTESTVRRRYVAGIQNLFQLYIPICDYWMITDNSLSPMEVIAKGFKNGKKEIYNTVVYNKLETYE</sequence>
<dbReference type="InterPro" id="IPR027417">
    <property type="entry name" value="P-loop_NTPase"/>
</dbReference>
<dbReference type="AlphaFoldDB" id="A0A1D3UMU2"/>
<dbReference type="OrthoDB" id="9791543at2"/>
<dbReference type="GeneID" id="34758755"/>
<proteinExistence type="predicted"/>
<reference evidence="2 3" key="1">
    <citation type="submission" date="2016-09" db="EMBL/GenBank/DDBJ databases">
        <authorList>
            <person name="Capua I."/>
            <person name="De Benedictis P."/>
            <person name="Joannis T."/>
            <person name="Lombin L.H."/>
            <person name="Cattoli G."/>
        </authorList>
    </citation>
    <scope>NUCLEOTIDE SEQUENCE [LARGE SCALE GENOMIC DNA]</scope>
    <source>
        <strain evidence="2 3">UB20</strain>
    </source>
</reference>
<name>A0A1D3UMU2_TANFO</name>